<accession>A0A1X0QFW6</accession>
<name>A0A1X0QFW6_9MICR</name>
<dbReference type="Proteomes" id="UP000192501">
    <property type="component" value="Unassembled WGS sequence"/>
</dbReference>
<protein>
    <submittedName>
        <fullName evidence="1">Uncharacterized protein</fullName>
    </submittedName>
</protein>
<evidence type="ECO:0000313" key="2">
    <source>
        <dbReference type="Proteomes" id="UP000192501"/>
    </source>
</evidence>
<dbReference type="EMBL" id="LTAI01000503">
    <property type="protein sequence ID" value="ORD98691.1"/>
    <property type="molecule type" value="Genomic_DNA"/>
</dbReference>
<evidence type="ECO:0000313" key="1">
    <source>
        <dbReference type="EMBL" id="ORD98691.1"/>
    </source>
</evidence>
<dbReference type="AlphaFoldDB" id="A0A1X0QFW6"/>
<proteinExistence type="predicted"/>
<reference evidence="1 2" key="1">
    <citation type="journal article" date="2017" name="Environ. Microbiol.">
        <title>Decay of the glycolytic pathway and adaptation to intranuclear parasitism within Enterocytozoonidae microsporidia.</title>
        <authorList>
            <person name="Wiredu Boakye D."/>
            <person name="Jaroenlak P."/>
            <person name="Prachumwat A."/>
            <person name="Williams T.A."/>
            <person name="Bateman K.S."/>
            <person name="Itsathitphaisarn O."/>
            <person name="Sritunyalucksana K."/>
            <person name="Paszkiewicz K.H."/>
            <person name="Moore K.A."/>
            <person name="Stentiford G.D."/>
            <person name="Williams B.A."/>
        </authorList>
    </citation>
    <scope>NUCLEOTIDE SEQUENCE [LARGE SCALE GENOMIC DNA]</scope>
    <source>
        <strain evidence="2">canceri</strain>
    </source>
</reference>
<dbReference type="VEuPathDB" id="MicrosporidiaDB:A0H76_2065"/>
<sequence>MFLYSGNKVKGSYKNLNKCDLICFISADPRYLEHMFKYSSDISNGSTSLTENIVGIYNIGSPIITPSHLV</sequence>
<comment type="caution">
    <text evidence="1">The sequence shown here is derived from an EMBL/GenBank/DDBJ whole genome shotgun (WGS) entry which is preliminary data.</text>
</comment>
<organism evidence="1 2">
    <name type="scientific">Hepatospora eriocheir</name>
    <dbReference type="NCBI Taxonomy" id="1081669"/>
    <lineage>
        <taxon>Eukaryota</taxon>
        <taxon>Fungi</taxon>
        <taxon>Fungi incertae sedis</taxon>
        <taxon>Microsporidia</taxon>
        <taxon>Hepatosporidae</taxon>
        <taxon>Hepatospora</taxon>
    </lineage>
</organism>
<gene>
    <name evidence="1" type="ORF">A0H76_2065</name>
</gene>